<evidence type="ECO:0000259" key="2">
    <source>
        <dbReference type="SMART" id="SM00899"/>
    </source>
</evidence>
<sequence length="159" mass="17695">MTLLSEIKQLGKYTIVGINGDKKLTHHLAEMGMITGQNLNIITLPNKNGAMIFFQGQRLGISPEISNSIEVKSLKDDQNIPLDPLTKVKIKQSGIIKKISGDRVLRKHLMDMGLTKNTTVKVEKVAPLGDPIEIIVRGYKLSLRKRDANNILLEVLNDE</sequence>
<proteinExistence type="predicted"/>
<dbReference type="SUPFAM" id="SSF50037">
    <property type="entry name" value="C-terminal domain of transcriptional repressors"/>
    <property type="match status" value="2"/>
</dbReference>
<comment type="caution">
    <text evidence="3">The sequence shown here is derived from an EMBL/GenBank/DDBJ whole genome shotgun (WGS) entry which is preliminary data.</text>
</comment>
<feature type="domain" description="Ferrous iron transporter FeoA-like" evidence="2">
    <location>
        <begin position="2"/>
        <end position="73"/>
    </location>
</feature>
<feature type="domain" description="Ferrous iron transporter FeoA-like" evidence="2">
    <location>
        <begin position="83"/>
        <end position="155"/>
    </location>
</feature>
<evidence type="ECO:0000256" key="1">
    <source>
        <dbReference type="ARBA" id="ARBA00023004"/>
    </source>
</evidence>
<accession>A0A9D9H9B3</accession>
<dbReference type="EMBL" id="JADIMP010000028">
    <property type="protein sequence ID" value="MBO8441137.1"/>
    <property type="molecule type" value="Genomic_DNA"/>
</dbReference>
<dbReference type="PANTHER" id="PTHR42954">
    <property type="entry name" value="FE(2+) TRANSPORT PROTEIN A"/>
    <property type="match status" value="1"/>
</dbReference>
<dbReference type="AlphaFoldDB" id="A0A9D9H9B3"/>
<dbReference type="InterPro" id="IPR008988">
    <property type="entry name" value="Transcriptional_repressor_C"/>
</dbReference>
<evidence type="ECO:0000313" key="3">
    <source>
        <dbReference type="EMBL" id="MBO8441137.1"/>
    </source>
</evidence>
<dbReference type="InterPro" id="IPR007167">
    <property type="entry name" value="Fe-transptr_FeoA-like"/>
</dbReference>
<dbReference type="Gene3D" id="2.30.30.90">
    <property type="match status" value="2"/>
</dbReference>
<protein>
    <submittedName>
        <fullName evidence="3">Ferrous iron transport protein A</fullName>
    </submittedName>
</protein>
<reference evidence="3" key="2">
    <citation type="journal article" date="2021" name="PeerJ">
        <title>Extensive microbial diversity within the chicken gut microbiome revealed by metagenomics and culture.</title>
        <authorList>
            <person name="Gilroy R."/>
            <person name="Ravi A."/>
            <person name="Getino M."/>
            <person name="Pursley I."/>
            <person name="Horton D.L."/>
            <person name="Alikhan N.F."/>
            <person name="Baker D."/>
            <person name="Gharbi K."/>
            <person name="Hall N."/>
            <person name="Watson M."/>
            <person name="Adriaenssens E.M."/>
            <person name="Foster-Nyarko E."/>
            <person name="Jarju S."/>
            <person name="Secka A."/>
            <person name="Antonio M."/>
            <person name="Oren A."/>
            <person name="Chaudhuri R.R."/>
            <person name="La Ragione R."/>
            <person name="Hildebrand F."/>
            <person name="Pallen M.J."/>
        </authorList>
    </citation>
    <scope>NUCLEOTIDE SEQUENCE</scope>
    <source>
        <strain evidence="3">C6-149</strain>
    </source>
</reference>
<dbReference type="SMART" id="SM00899">
    <property type="entry name" value="FeoA"/>
    <property type="match status" value="2"/>
</dbReference>
<dbReference type="Pfam" id="PF04023">
    <property type="entry name" value="FeoA"/>
    <property type="match status" value="2"/>
</dbReference>
<reference evidence="3" key="1">
    <citation type="submission" date="2020-10" db="EMBL/GenBank/DDBJ databases">
        <authorList>
            <person name="Gilroy R."/>
        </authorList>
    </citation>
    <scope>NUCLEOTIDE SEQUENCE</scope>
    <source>
        <strain evidence="3">C6-149</strain>
    </source>
</reference>
<dbReference type="Proteomes" id="UP000823614">
    <property type="component" value="Unassembled WGS sequence"/>
</dbReference>
<name>A0A9D9H9B3_9LACO</name>
<organism evidence="3 4">
    <name type="scientific">Candidatus Gallilactobacillus intestinavium</name>
    <dbReference type="NCBI Taxonomy" id="2840838"/>
    <lineage>
        <taxon>Bacteria</taxon>
        <taxon>Bacillati</taxon>
        <taxon>Bacillota</taxon>
        <taxon>Bacilli</taxon>
        <taxon>Lactobacillales</taxon>
        <taxon>Lactobacillaceae</taxon>
        <taxon>Lactobacillaceae incertae sedis</taxon>
        <taxon>Candidatus Gallilactobacillus</taxon>
    </lineage>
</organism>
<dbReference type="InterPro" id="IPR052713">
    <property type="entry name" value="FeoA"/>
</dbReference>
<dbReference type="PANTHER" id="PTHR42954:SF2">
    <property type="entry name" value="FE(2+) TRANSPORT PROTEIN A"/>
    <property type="match status" value="1"/>
</dbReference>
<dbReference type="InterPro" id="IPR038157">
    <property type="entry name" value="FeoA_core_dom"/>
</dbReference>
<gene>
    <name evidence="3" type="ORF">IAA89_01610</name>
</gene>
<evidence type="ECO:0000313" key="4">
    <source>
        <dbReference type="Proteomes" id="UP000823614"/>
    </source>
</evidence>
<keyword evidence="1" id="KW-0408">Iron</keyword>
<dbReference type="GO" id="GO:0046914">
    <property type="term" value="F:transition metal ion binding"/>
    <property type="evidence" value="ECO:0007669"/>
    <property type="project" value="InterPro"/>
</dbReference>